<dbReference type="PANTHER" id="PTHR12994">
    <property type="entry name" value="SECERNIN"/>
    <property type="match status" value="1"/>
</dbReference>
<dbReference type="GO" id="GO:0016805">
    <property type="term" value="F:dipeptidase activity"/>
    <property type="evidence" value="ECO:0007669"/>
    <property type="project" value="InterPro"/>
</dbReference>
<dbReference type="OMA" id="GNMNEHQ"/>
<evidence type="ECO:0000313" key="4">
    <source>
        <dbReference type="Proteomes" id="UP000001357"/>
    </source>
</evidence>
<dbReference type="Pfam" id="PF03577">
    <property type="entry name" value="Peptidase_C69"/>
    <property type="match status" value="1"/>
</dbReference>
<dbReference type="GO" id="GO:0070004">
    <property type="term" value="F:cysteine-type exopeptidase activity"/>
    <property type="evidence" value="ECO:0007669"/>
    <property type="project" value="InterPro"/>
</dbReference>
<dbReference type="KEGG" id="mbr:MONBRDRAFT_25939"/>
<feature type="signal peptide" evidence="2">
    <location>
        <begin position="1"/>
        <end position="30"/>
    </location>
</feature>
<dbReference type="PANTHER" id="PTHR12994:SF17">
    <property type="entry name" value="LD30995P"/>
    <property type="match status" value="1"/>
</dbReference>
<feature type="chain" id="PRO_5002742533" description="Dipeptidase" evidence="2">
    <location>
        <begin position="31"/>
        <end position="564"/>
    </location>
</feature>
<evidence type="ECO:0008006" key="5">
    <source>
        <dbReference type="Google" id="ProtNLM"/>
    </source>
</evidence>
<accession>A9V0X1</accession>
<keyword evidence="4" id="KW-1185">Reference proteome</keyword>
<dbReference type="EMBL" id="CH991553">
    <property type="protein sequence ID" value="EDQ88830.1"/>
    <property type="molecule type" value="Genomic_DNA"/>
</dbReference>
<comment type="similarity">
    <text evidence="1">Belongs to the peptidase C69 family. Secernin subfamily.</text>
</comment>
<dbReference type="RefSeq" id="XP_001746443.1">
    <property type="nucleotide sequence ID" value="XM_001746391.1"/>
</dbReference>
<organism evidence="3 4">
    <name type="scientific">Monosiga brevicollis</name>
    <name type="common">Choanoflagellate</name>
    <dbReference type="NCBI Taxonomy" id="81824"/>
    <lineage>
        <taxon>Eukaryota</taxon>
        <taxon>Choanoflagellata</taxon>
        <taxon>Craspedida</taxon>
        <taxon>Salpingoecidae</taxon>
        <taxon>Monosiga</taxon>
    </lineage>
</organism>
<dbReference type="Proteomes" id="UP000001357">
    <property type="component" value="Unassembled WGS sequence"/>
</dbReference>
<evidence type="ECO:0000256" key="2">
    <source>
        <dbReference type="SAM" id="SignalP"/>
    </source>
</evidence>
<keyword evidence="2" id="KW-0732">Signal</keyword>
<sequence>MRRSWPWGLSGPAVALIFLVVVGSVGRSSACDGITDARLFLVPAADHPANSTRPIFDAPESYPRYVGSARGANNYQAVDGQQDSTPRGYIPQVPHTYALMEATYGVMNEHGVGIAESTCSCIDWSKIPSAAHLVGRAKPLMAIDTLSRIGLERATTARETVQIMGALAEAHGFYGPDSFEGTGETLLVEDGNESFVFHILGDPTGSSAVWVAQRVPDGHVAVCANLYIVREVDLNDPSQFLYSQSMVSLAQEHGLWTPGTPFDFAGIYSDGEYAHKYYSGRRMWGAYHLLAPSLNLNASYDNLLHDRPYPFSVRPDRLLNVSDFFRVHRYSYEDTPYSLRQGIAAGAFGTPDRYSGGAGEAEVQGNWERPISLFRTTYSHVIQSHRDLPAAVRGTLFFGPHAAHGTCYLPLFSGQTEMAEAYRQARAGKLNRTSAFWAFRYVENLANLRFDAMIQDINAQQRTYEAEGVALRAQLVAAAQAGHVDVANLTTASLALTQRVVAKWWELADDLMVKYADGWVTVNLGPVDAAAPPGYPAWWLKQVGYPEGPPPVDAVHDNLDLGQK</sequence>
<dbReference type="GeneID" id="5891740"/>
<dbReference type="STRING" id="81824.A9V0X1"/>
<evidence type="ECO:0000313" key="3">
    <source>
        <dbReference type="EMBL" id="EDQ88830.1"/>
    </source>
</evidence>
<dbReference type="InParanoid" id="A9V0X1"/>
<dbReference type="eggNOG" id="ENOG502QR8T">
    <property type="taxonomic scope" value="Eukaryota"/>
</dbReference>
<dbReference type="InterPro" id="IPR005322">
    <property type="entry name" value="Peptidase_C69"/>
</dbReference>
<evidence type="ECO:0000256" key="1">
    <source>
        <dbReference type="ARBA" id="ARBA00005705"/>
    </source>
</evidence>
<proteinExistence type="inferred from homology"/>
<protein>
    <recommendedName>
        <fullName evidence="5">Dipeptidase</fullName>
    </recommendedName>
</protein>
<dbReference type="GO" id="GO:0006508">
    <property type="term" value="P:proteolysis"/>
    <property type="evidence" value="ECO:0007669"/>
    <property type="project" value="InterPro"/>
</dbReference>
<reference evidence="3 4" key="1">
    <citation type="journal article" date="2008" name="Nature">
        <title>The genome of the choanoflagellate Monosiga brevicollis and the origin of metazoans.</title>
        <authorList>
            <consortium name="JGI Sequencing"/>
            <person name="King N."/>
            <person name="Westbrook M.J."/>
            <person name="Young S.L."/>
            <person name="Kuo A."/>
            <person name="Abedin M."/>
            <person name="Chapman J."/>
            <person name="Fairclough S."/>
            <person name="Hellsten U."/>
            <person name="Isogai Y."/>
            <person name="Letunic I."/>
            <person name="Marr M."/>
            <person name="Pincus D."/>
            <person name="Putnam N."/>
            <person name="Rokas A."/>
            <person name="Wright K.J."/>
            <person name="Zuzow R."/>
            <person name="Dirks W."/>
            <person name="Good M."/>
            <person name="Goodstein D."/>
            <person name="Lemons D."/>
            <person name="Li W."/>
            <person name="Lyons J.B."/>
            <person name="Morris A."/>
            <person name="Nichols S."/>
            <person name="Richter D.J."/>
            <person name="Salamov A."/>
            <person name="Bork P."/>
            <person name="Lim W.A."/>
            <person name="Manning G."/>
            <person name="Miller W.T."/>
            <person name="McGinnis W."/>
            <person name="Shapiro H."/>
            <person name="Tjian R."/>
            <person name="Grigoriev I.V."/>
            <person name="Rokhsar D."/>
        </authorList>
    </citation>
    <scope>NUCLEOTIDE SEQUENCE [LARGE SCALE GENOMIC DNA]</scope>
    <source>
        <strain evidence="4">MX1 / ATCC 50154</strain>
    </source>
</reference>
<dbReference type="AlphaFoldDB" id="A9V0X1"/>
<gene>
    <name evidence="3" type="ORF">MONBRDRAFT_25939</name>
</gene>
<name>A9V0X1_MONBE</name>